<organism evidence="2 3">
    <name type="scientific">Oedothorax gibbosus</name>
    <dbReference type="NCBI Taxonomy" id="931172"/>
    <lineage>
        <taxon>Eukaryota</taxon>
        <taxon>Metazoa</taxon>
        <taxon>Ecdysozoa</taxon>
        <taxon>Arthropoda</taxon>
        <taxon>Chelicerata</taxon>
        <taxon>Arachnida</taxon>
        <taxon>Araneae</taxon>
        <taxon>Araneomorphae</taxon>
        <taxon>Entelegynae</taxon>
        <taxon>Araneoidea</taxon>
        <taxon>Linyphiidae</taxon>
        <taxon>Erigoninae</taxon>
        <taxon>Oedothorax</taxon>
    </lineage>
</organism>
<comment type="caution">
    <text evidence="2">The sequence shown here is derived from an EMBL/GenBank/DDBJ whole genome shotgun (WGS) entry which is preliminary data.</text>
</comment>
<accession>A0AAV6VAL7</accession>
<evidence type="ECO:0000313" key="2">
    <source>
        <dbReference type="EMBL" id="KAG8193722.1"/>
    </source>
</evidence>
<name>A0AAV6VAL7_9ARAC</name>
<feature type="signal peptide" evidence="1">
    <location>
        <begin position="1"/>
        <end position="23"/>
    </location>
</feature>
<dbReference type="SUPFAM" id="SSF57501">
    <property type="entry name" value="Cystine-knot cytokines"/>
    <property type="match status" value="1"/>
</dbReference>
<proteinExistence type="predicted"/>
<keyword evidence="3" id="KW-1185">Reference proteome</keyword>
<keyword evidence="1" id="KW-0732">Signal</keyword>
<dbReference type="Proteomes" id="UP000827092">
    <property type="component" value="Unassembled WGS sequence"/>
</dbReference>
<dbReference type="Gene3D" id="2.10.90.10">
    <property type="entry name" value="Cystine-knot cytokines"/>
    <property type="match status" value="1"/>
</dbReference>
<evidence type="ECO:0000256" key="1">
    <source>
        <dbReference type="SAM" id="SignalP"/>
    </source>
</evidence>
<gene>
    <name evidence="2" type="ORF">JTE90_005020</name>
</gene>
<dbReference type="EMBL" id="JAFNEN010000115">
    <property type="protein sequence ID" value="KAG8193722.1"/>
    <property type="molecule type" value="Genomic_DNA"/>
</dbReference>
<evidence type="ECO:0000313" key="3">
    <source>
        <dbReference type="Proteomes" id="UP000827092"/>
    </source>
</evidence>
<sequence>MAFMLRFATFLFLLGWNILLTTGLPLFDSGESFATRHLRKSLEPESEYPVVFDSEAFDPRNSLPTAVSLIPELENLTQSHLPSFSDCNATSDVFLMTSACPVHVFYSLDPKRIPRVLVNMSCKSDEMPEHFGLGIYREQHVGCDAVTYKMPVLKMSSEAKRKVYWPSWENTVLACVPAIFPSRDLQEVNVEHLT</sequence>
<dbReference type="InterPro" id="IPR029034">
    <property type="entry name" value="Cystine-knot_cytokine"/>
</dbReference>
<feature type="chain" id="PRO_5043372469" evidence="1">
    <location>
        <begin position="24"/>
        <end position="194"/>
    </location>
</feature>
<dbReference type="AlphaFoldDB" id="A0AAV6VAL7"/>
<reference evidence="2 3" key="1">
    <citation type="journal article" date="2022" name="Nat. Ecol. Evol.">
        <title>A masculinizing supergene underlies an exaggerated male reproductive morph in a spider.</title>
        <authorList>
            <person name="Hendrickx F."/>
            <person name="De Corte Z."/>
            <person name="Sonet G."/>
            <person name="Van Belleghem S.M."/>
            <person name="Kostlbacher S."/>
            <person name="Vangestel C."/>
        </authorList>
    </citation>
    <scope>NUCLEOTIDE SEQUENCE [LARGE SCALE GENOMIC DNA]</scope>
    <source>
        <strain evidence="2">W744_W776</strain>
    </source>
</reference>
<protein>
    <submittedName>
        <fullName evidence="2">Uncharacterized protein</fullName>
    </submittedName>
</protein>